<organism evidence="2 3">
    <name type="scientific">Leptospira kirschneri serovar Bulgarica str. Nikolaevo</name>
    <dbReference type="NCBI Taxonomy" id="1240687"/>
    <lineage>
        <taxon>Bacteria</taxon>
        <taxon>Pseudomonadati</taxon>
        <taxon>Spirochaetota</taxon>
        <taxon>Spirochaetia</taxon>
        <taxon>Leptospirales</taxon>
        <taxon>Leptospiraceae</taxon>
        <taxon>Leptospira</taxon>
    </lineage>
</organism>
<keyword evidence="1" id="KW-0812">Transmembrane</keyword>
<sequence length="41" mass="4719">MFHIFGSFFGFVKLPTGILMILLISPIGFQILKESWKNESM</sequence>
<evidence type="ECO:0000313" key="3">
    <source>
        <dbReference type="Proteomes" id="UP000011980"/>
    </source>
</evidence>
<feature type="transmembrane region" description="Helical" evidence="1">
    <location>
        <begin position="12"/>
        <end position="32"/>
    </location>
</feature>
<comment type="caution">
    <text evidence="2">The sequence shown here is derived from an EMBL/GenBank/DDBJ whole genome shotgun (WGS) entry which is preliminary data.</text>
</comment>
<gene>
    <name evidence="2" type="ORF">LEP1GSC008_4543</name>
</gene>
<proteinExistence type="predicted"/>
<dbReference type="Proteomes" id="UP000011980">
    <property type="component" value="Unassembled WGS sequence"/>
</dbReference>
<reference evidence="2 3" key="1">
    <citation type="submission" date="2013-01" db="EMBL/GenBank/DDBJ databases">
        <authorList>
            <person name="Harkins D.M."/>
            <person name="Durkin A.S."/>
            <person name="Brinkac L.M."/>
            <person name="Haft D.H."/>
            <person name="Selengut J.D."/>
            <person name="Sanka R."/>
            <person name="DePew J."/>
            <person name="Purushe J."/>
            <person name="Galloway R.L."/>
            <person name="Vinetz J.M."/>
            <person name="Sutton G.G."/>
            <person name="Nierman W.C."/>
            <person name="Fouts D.E."/>
        </authorList>
    </citation>
    <scope>NUCLEOTIDE SEQUENCE [LARGE SCALE GENOMIC DNA]</scope>
    <source>
        <strain evidence="2 3">Nikolaevo</strain>
    </source>
</reference>
<evidence type="ECO:0000313" key="2">
    <source>
        <dbReference type="EMBL" id="EMK25226.1"/>
    </source>
</evidence>
<dbReference type="PATRIC" id="fig|1240687.3.peg.1231"/>
<dbReference type="EMBL" id="ANCE01000068">
    <property type="protein sequence ID" value="EMK25226.1"/>
    <property type="molecule type" value="Genomic_DNA"/>
</dbReference>
<name>M6FR80_9LEPT</name>
<accession>M6FR80</accession>
<evidence type="ECO:0000256" key="1">
    <source>
        <dbReference type="SAM" id="Phobius"/>
    </source>
</evidence>
<protein>
    <submittedName>
        <fullName evidence="2">Uncharacterized protein</fullName>
    </submittedName>
</protein>
<keyword evidence="1" id="KW-0472">Membrane</keyword>
<keyword evidence="1" id="KW-1133">Transmembrane helix</keyword>
<dbReference type="AlphaFoldDB" id="M6FR80"/>